<feature type="compositionally biased region" description="Basic and acidic residues" evidence="1">
    <location>
        <begin position="37"/>
        <end position="46"/>
    </location>
</feature>
<dbReference type="OrthoDB" id="7775900at2"/>
<sequence>MVNEITPFPGARQIAALPTSGPHRARPATPPPQGGENRARRLRSEPPSEGFGAILEAGLGQVRLPSAIELVAALEAARDHAGMADQAVPGLGRLVAAVIEDETRKLSRYLDLQGL</sequence>
<dbReference type="AlphaFoldDB" id="S5XNG6"/>
<dbReference type="Proteomes" id="UP000015480">
    <property type="component" value="Chromosome"/>
</dbReference>
<dbReference type="KEGG" id="pami:JCM7686_1768"/>
<organism evidence="2 3">
    <name type="scientific">Paracoccus aminophilus JCM 7686</name>
    <dbReference type="NCBI Taxonomy" id="1367847"/>
    <lineage>
        <taxon>Bacteria</taxon>
        <taxon>Pseudomonadati</taxon>
        <taxon>Pseudomonadota</taxon>
        <taxon>Alphaproteobacteria</taxon>
        <taxon>Rhodobacterales</taxon>
        <taxon>Paracoccaceae</taxon>
        <taxon>Paracoccus</taxon>
    </lineage>
</organism>
<accession>S5XNG6</accession>
<name>S5XNG6_PARAH</name>
<reference evidence="2 3" key="1">
    <citation type="journal article" date="2014" name="BMC Genomics">
        <title>Architecture and functions of a multipartite genome of the methylotrophic bacterium Paracoccus aminophilus JCM 7686, containing primary and secondary chromids.</title>
        <authorList>
            <person name="Dziewit L."/>
            <person name="Czarnecki J."/>
            <person name="Wibberg D."/>
            <person name="Radlinska M."/>
            <person name="Mrozek P."/>
            <person name="Szymczak M."/>
            <person name="Schluter A."/>
            <person name="Puhler A."/>
            <person name="Bartosik D."/>
        </authorList>
    </citation>
    <scope>NUCLEOTIDE SEQUENCE [LARGE SCALE GENOMIC DNA]</scope>
    <source>
        <strain evidence="2">JCM 7686</strain>
    </source>
</reference>
<feature type="region of interest" description="Disordered" evidence="1">
    <location>
        <begin position="1"/>
        <end position="50"/>
    </location>
</feature>
<keyword evidence="3" id="KW-1185">Reference proteome</keyword>
<evidence type="ECO:0000313" key="2">
    <source>
        <dbReference type="EMBL" id="AGT08869.1"/>
    </source>
</evidence>
<dbReference type="EMBL" id="CP006650">
    <property type="protein sequence ID" value="AGT08869.1"/>
    <property type="molecule type" value="Genomic_DNA"/>
</dbReference>
<gene>
    <name evidence="2" type="ORF">JCM7686_1768</name>
</gene>
<dbReference type="HOGENOM" id="CLU_2106604_0_0_5"/>
<protein>
    <submittedName>
        <fullName evidence="2">Uncharacterized protein</fullName>
    </submittedName>
</protein>
<proteinExistence type="predicted"/>
<evidence type="ECO:0000256" key="1">
    <source>
        <dbReference type="SAM" id="MobiDB-lite"/>
    </source>
</evidence>
<dbReference type="RefSeq" id="WP_020950507.1">
    <property type="nucleotide sequence ID" value="NC_022041.1"/>
</dbReference>
<dbReference type="STRING" id="1367847.JCM7686_1768"/>
<dbReference type="PATRIC" id="fig|1367847.3.peg.1751"/>
<evidence type="ECO:0000313" key="3">
    <source>
        <dbReference type="Proteomes" id="UP000015480"/>
    </source>
</evidence>